<dbReference type="GO" id="GO:0005686">
    <property type="term" value="C:U2 snRNP"/>
    <property type="evidence" value="ECO:0007669"/>
    <property type="project" value="TreeGrafter"/>
</dbReference>
<dbReference type="InterPro" id="IPR000504">
    <property type="entry name" value="RRM_dom"/>
</dbReference>
<keyword evidence="1 2" id="KW-0694">RNA-binding</keyword>
<accession>A0AAV5R4A6</accession>
<evidence type="ECO:0000313" key="5">
    <source>
        <dbReference type="Proteomes" id="UP001378960"/>
    </source>
</evidence>
<organism evidence="4 5">
    <name type="scientific">Pichia kluyveri</name>
    <name type="common">Yeast</name>
    <dbReference type="NCBI Taxonomy" id="36015"/>
    <lineage>
        <taxon>Eukaryota</taxon>
        <taxon>Fungi</taxon>
        <taxon>Dikarya</taxon>
        <taxon>Ascomycota</taxon>
        <taxon>Saccharomycotina</taxon>
        <taxon>Pichiomycetes</taxon>
        <taxon>Pichiales</taxon>
        <taxon>Pichiaceae</taxon>
        <taxon>Pichia</taxon>
    </lineage>
</organism>
<gene>
    <name evidence="4" type="ORF">DAPK24_020210</name>
</gene>
<protein>
    <submittedName>
        <fullName evidence="4">U2 snRNP complex subunit</fullName>
    </submittedName>
</protein>
<dbReference type="AlphaFoldDB" id="A0AAV5R4A6"/>
<keyword evidence="5" id="KW-1185">Reference proteome</keyword>
<feature type="domain" description="RRM" evidence="3">
    <location>
        <begin position="28"/>
        <end position="111"/>
    </location>
</feature>
<dbReference type="GO" id="GO:0003723">
    <property type="term" value="F:RNA binding"/>
    <property type="evidence" value="ECO:0007669"/>
    <property type="project" value="UniProtKB-UniRule"/>
</dbReference>
<dbReference type="GO" id="GO:0071013">
    <property type="term" value="C:catalytic step 2 spliceosome"/>
    <property type="evidence" value="ECO:0007669"/>
    <property type="project" value="TreeGrafter"/>
</dbReference>
<dbReference type="PROSITE" id="PS50102">
    <property type="entry name" value="RRM"/>
    <property type="match status" value="1"/>
</dbReference>
<dbReference type="Gene3D" id="3.30.70.330">
    <property type="match status" value="1"/>
</dbReference>
<dbReference type="EMBL" id="BTGB01000002">
    <property type="protein sequence ID" value="GMM45446.1"/>
    <property type="molecule type" value="Genomic_DNA"/>
</dbReference>
<dbReference type="PANTHER" id="PTHR45880">
    <property type="entry name" value="RNA-BINDING MOTIF PROTEIN, X-LINKED 2"/>
    <property type="match status" value="1"/>
</dbReference>
<dbReference type="PANTHER" id="PTHR45880:SF1">
    <property type="entry name" value="RNA-BINDING MOTIF PROTEIN, X-LINKED 2"/>
    <property type="match status" value="1"/>
</dbReference>
<proteinExistence type="predicted"/>
<reference evidence="4 5" key="1">
    <citation type="journal article" date="2023" name="Elife">
        <title>Identification of key yeast species and microbe-microbe interactions impacting larval growth of Drosophila in the wild.</title>
        <authorList>
            <person name="Mure A."/>
            <person name="Sugiura Y."/>
            <person name="Maeda R."/>
            <person name="Honda K."/>
            <person name="Sakurai N."/>
            <person name="Takahashi Y."/>
            <person name="Watada M."/>
            <person name="Katoh T."/>
            <person name="Gotoh A."/>
            <person name="Gotoh Y."/>
            <person name="Taniguchi I."/>
            <person name="Nakamura K."/>
            <person name="Hayashi T."/>
            <person name="Katayama T."/>
            <person name="Uemura T."/>
            <person name="Hattori Y."/>
        </authorList>
    </citation>
    <scope>NUCLEOTIDE SEQUENCE [LARGE SCALE GENOMIC DNA]</scope>
    <source>
        <strain evidence="4 5">PK-24</strain>
    </source>
</reference>
<dbReference type="GO" id="GO:0071011">
    <property type="term" value="C:precatalytic spliceosome"/>
    <property type="evidence" value="ECO:0007669"/>
    <property type="project" value="TreeGrafter"/>
</dbReference>
<dbReference type="InterPro" id="IPR035979">
    <property type="entry name" value="RBD_domain_sf"/>
</dbReference>
<name>A0AAV5R4A6_PICKL</name>
<evidence type="ECO:0000256" key="1">
    <source>
        <dbReference type="ARBA" id="ARBA00022884"/>
    </source>
</evidence>
<dbReference type="Pfam" id="PF00076">
    <property type="entry name" value="RRM_1"/>
    <property type="match status" value="1"/>
</dbReference>
<evidence type="ECO:0000313" key="4">
    <source>
        <dbReference type="EMBL" id="GMM45446.1"/>
    </source>
</evidence>
<sequence length="131" mass="15270">MTSRINERELQLKTPINASWHNSYSHTSTISIANLPLEVTEGDLLILFSQCGVVKDVHLYRNTNNNNTKPQTHRRGLVVFEDYRSAVLAVDNFDEWEIIPGNRIRVAHSEEKVQENVPWRDDVVEMIRNWK</sequence>
<evidence type="ECO:0000256" key="2">
    <source>
        <dbReference type="PROSITE-ProRule" id="PRU00176"/>
    </source>
</evidence>
<comment type="caution">
    <text evidence="4">The sequence shown here is derived from an EMBL/GenBank/DDBJ whole genome shotgun (WGS) entry which is preliminary data.</text>
</comment>
<dbReference type="SUPFAM" id="SSF54928">
    <property type="entry name" value="RNA-binding domain, RBD"/>
    <property type="match status" value="1"/>
</dbReference>
<dbReference type="InterPro" id="IPR051847">
    <property type="entry name" value="RNA_proc/Spliceosome_comp"/>
</dbReference>
<dbReference type="SMART" id="SM00360">
    <property type="entry name" value="RRM"/>
    <property type="match status" value="1"/>
</dbReference>
<dbReference type="Proteomes" id="UP001378960">
    <property type="component" value="Unassembled WGS sequence"/>
</dbReference>
<dbReference type="InterPro" id="IPR012677">
    <property type="entry name" value="Nucleotide-bd_a/b_plait_sf"/>
</dbReference>
<evidence type="ECO:0000259" key="3">
    <source>
        <dbReference type="PROSITE" id="PS50102"/>
    </source>
</evidence>
<dbReference type="GO" id="GO:0000398">
    <property type="term" value="P:mRNA splicing, via spliceosome"/>
    <property type="evidence" value="ECO:0007669"/>
    <property type="project" value="TreeGrafter"/>
</dbReference>